<sequence>MGVAYEVCLHFLQAVVQDRVFSDAERTRGSRPLDEGQRRQLETSQRVDTRSPALTRISGKGGWRADGAYAVFTNVTLLDHLLSVVRGALQFAEMDLTGRGSRPPEELRRRLAAVAAVAFLHDSDKMLDLSRSATRGGALDAAAIGGLMDRFGITAFLEGYGVPLSATQMLELINGVEVTRTEGLVRLPREHWHDRMYVRLADRVDGAFLQTQPTETRPHFGVDGALREIAGFSGLDTGAVQLGGEGWRVVELRDPHTPFLLDAFQAGLSAICLDHHGIPPLIELHHDGRLLVVLPRRDSDALIAQALGRVTGDLGARIRVATNARGKVDLLDAPGDLEDLRASVAAMQAREREGVLRAGIDALREHGAEIDALLRPVDFLPRTPDLASYAGRLVPLWTGTATFEDHLAETHRNAVLVSATLSCTDPPARLNIPGADQREAELRALLNDTGALTAWPDWLDAVSVDTRRALLAAYAAAAAQQNDALMEQLLGPDGLVALWLEGREDRPGLAAAIDHAGVRLRAAVEAHYGALLAGQFIATDEAAEGRCHFTNTPVPRTARIDGKTGLYGVNVSAFSGRDGRPESFRSSASETLVSPIAEAEHKLRRLQYERSGRSAGGRRVPVTVTSPTTAGLFGALPFGNDADPAEFALADLLRAKIEPGKLTYPDAEAALRRTRVARFEELPDRMIGSGTEPGQIAFTAMVFEAALRTGRPVHVFRGLPRERPEFVVFDTLSQPLVSLLEGDAFRLEQIPHCLQLLRGVEAVAEATGFGLELALRLCEPATRFGAACDALARADRRIATSSQDLALRKIQSFSLNLLENHAVSSPSDTAILSFAEAMARVQRKPISSDGANMAELGLRTALTTVEALERMRQTGTESLVAGIAGELEKVMTRGGLRVRAELRGGQSFETVVEAAARVFVTDVWYGAFDATLPSSRDRRVALAVYRHGFQSASSRLYARNGIPATEDSEQAA</sequence>
<organism evidence="2 3">
    <name type="scientific">Roseomonas marmotae</name>
    <dbReference type="NCBI Taxonomy" id="2768161"/>
    <lineage>
        <taxon>Bacteria</taxon>
        <taxon>Pseudomonadati</taxon>
        <taxon>Pseudomonadota</taxon>
        <taxon>Alphaproteobacteria</taxon>
        <taxon>Acetobacterales</taxon>
        <taxon>Roseomonadaceae</taxon>
        <taxon>Roseomonas</taxon>
    </lineage>
</organism>
<dbReference type="RefSeq" id="WP_207450891.1">
    <property type="nucleotide sequence ID" value="NZ_JACTNF010000041.1"/>
</dbReference>
<reference evidence="2 3" key="1">
    <citation type="submission" date="2020-09" db="EMBL/GenBank/DDBJ databases">
        <title>Roseomonas.</title>
        <authorList>
            <person name="Zhu W."/>
        </authorList>
    </citation>
    <scope>NUCLEOTIDE SEQUENCE [LARGE SCALE GENOMIC DNA]</scope>
    <source>
        <strain evidence="2 3">1311</strain>
    </source>
</reference>
<comment type="caution">
    <text evidence="2">The sequence shown here is derived from an EMBL/GenBank/DDBJ whole genome shotgun (WGS) entry which is preliminary data.</text>
</comment>
<dbReference type="Proteomes" id="UP001518990">
    <property type="component" value="Unassembled WGS sequence"/>
</dbReference>
<accession>A0ABS3KJD9</accession>
<protein>
    <recommendedName>
        <fullName evidence="4">CRISPR-associated endonuclease Cas3</fullName>
    </recommendedName>
</protein>
<evidence type="ECO:0000256" key="1">
    <source>
        <dbReference type="SAM" id="MobiDB-lite"/>
    </source>
</evidence>
<gene>
    <name evidence="2" type="ORF">IAI60_21005</name>
</gene>
<dbReference type="EMBL" id="JACTNF010000041">
    <property type="protein sequence ID" value="MBO1077090.1"/>
    <property type="molecule type" value="Genomic_DNA"/>
</dbReference>
<keyword evidence="3" id="KW-1185">Reference proteome</keyword>
<evidence type="ECO:0000313" key="3">
    <source>
        <dbReference type="Proteomes" id="UP001518990"/>
    </source>
</evidence>
<feature type="compositionally biased region" description="Basic and acidic residues" evidence="1">
    <location>
        <begin position="26"/>
        <end position="49"/>
    </location>
</feature>
<evidence type="ECO:0000313" key="2">
    <source>
        <dbReference type="EMBL" id="MBO1077090.1"/>
    </source>
</evidence>
<name>A0ABS3KJD9_9PROT</name>
<feature type="region of interest" description="Disordered" evidence="1">
    <location>
        <begin position="26"/>
        <end position="50"/>
    </location>
</feature>
<evidence type="ECO:0008006" key="4">
    <source>
        <dbReference type="Google" id="ProtNLM"/>
    </source>
</evidence>
<proteinExistence type="predicted"/>